<evidence type="ECO:0000256" key="1">
    <source>
        <dbReference type="SAM" id="MobiDB-lite"/>
    </source>
</evidence>
<evidence type="ECO:0000313" key="2">
    <source>
        <dbReference type="EMBL" id="OHU87217.1"/>
    </source>
</evidence>
<reference evidence="2 3" key="1">
    <citation type="submission" date="2016-09" db="EMBL/GenBank/DDBJ databases">
        <title>Pseudoalteromonas amylolytica sp. nov., isolated from the surface seawater.</title>
        <authorList>
            <person name="Wu Y.-H."/>
            <person name="Cheng H."/>
            <person name="Jin X.-B."/>
            <person name="Wang C.-S."/>
            <person name="Xu X.-W."/>
        </authorList>
    </citation>
    <scope>NUCLEOTIDE SEQUENCE [LARGE SCALE GENOMIC DNA]</scope>
    <source>
        <strain evidence="2 3">JW1</strain>
    </source>
</reference>
<evidence type="ECO:0000313" key="3">
    <source>
        <dbReference type="Proteomes" id="UP000179786"/>
    </source>
</evidence>
<keyword evidence="3" id="KW-1185">Reference proteome</keyword>
<feature type="region of interest" description="Disordered" evidence="1">
    <location>
        <begin position="40"/>
        <end position="61"/>
    </location>
</feature>
<dbReference type="EMBL" id="MKJU01000035">
    <property type="protein sequence ID" value="OHU87217.1"/>
    <property type="molecule type" value="Genomic_DNA"/>
</dbReference>
<organism evidence="2 3">
    <name type="scientific">Pseudoalteromonas amylolytica</name>
    <dbReference type="NCBI Taxonomy" id="1859457"/>
    <lineage>
        <taxon>Bacteria</taxon>
        <taxon>Pseudomonadati</taxon>
        <taxon>Pseudomonadota</taxon>
        <taxon>Gammaproteobacteria</taxon>
        <taxon>Alteromonadales</taxon>
        <taxon>Pseudoalteromonadaceae</taxon>
        <taxon>Pseudoalteromonas</taxon>
    </lineage>
</organism>
<proteinExistence type="predicted"/>
<accession>A0A1S1MPS8</accession>
<gene>
    <name evidence="2" type="ORF">BET10_01025</name>
</gene>
<sequence>MLAALILWAVYYYGDFGLENQPLSRASNTPPVLKLEQSEPLTMTQTPSEQPSYSTTNSPVEQPQCNMEDFIKRQEAASKRRLGSIEQEFTKVQHVFGAHTQLSVYHKNIRSQTIDALIERLALVHQLYGQLLGERASKFINLNLVILSSRAEYEDYTSRYGFDPRASQGVFFHGSNSAFIEYKNDEQVVATAVHEAVHAMNLRLIGLTPRWLNEGMAQLLENVSKQDGVLRFNPDPRALQSPPYDIYALLESESQWGSVDMGRLYYSGWSWLSYIISNDSGMKMLTRLIGRESENPCDVLSSDESYDILQSTSATFEQDFHHWLDAVKPQP</sequence>
<dbReference type="AlphaFoldDB" id="A0A1S1MPS8"/>
<comment type="caution">
    <text evidence="2">The sequence shown here is derived from an EMBL/GenBank/DDBJ whole genome shotgun (WGS) entry which is preliminary data.</text>
</comment>
<dbReference type="Proteomes" id="UP000179786">
    <property type="component" value="Unassembled WGS sequence"/>
</dbReference>
<name>A0A1S1MPS8_9GAMM</name>
<evidence type="ECO:0008006" key="4">
    <source>
        <dbReference type="Google" id="ProtNLM"/>
    </source>
</evidence>
<protein>
    <recommendedName>
        <fullName evidence="4">DUF1570 domain-containing protein</fullName>
    </recommendedName>
</protein>